<dbReference type="OrthoDB" id="9798857at2"/>
<feature type="DNA-binding region" description="H-T-H motif" evidence="4">
    <location>
        <begin position="32"/>
        <end position="51"/>
    </location>
</feature>
<evidence type="ECO:0000259" key="5">
    <source>
        <dbReference type="PROSITE" id="PS50977"/>
    </source>
</evidence>
<dbReference type="SUPFAM" id="SSF48498">
    <property type="entry name" value="Tetracyclin repressor-like, C-terminal domain"/>
    <property type="match status" value="1"/>
</dbReference>
<evidence type="ECO:0000256" key="4">
    <source>
        <dbReference type="PROSITE-ProRule" id="PRU00335"/>
    </source>
</evidence>
<dbReference type="EMBL" id="NCXM01000019">
    <property type="protein sequence ID" value="OSC25632.1"/>
    <property type="molecule type" value="Genomic_DNA"/>
</dbReference>
<dbReference type="AlphaFoldDB" id="A0A1X2KVD0"/>
<organism evidence="6 7">
    <name type="scientific">Mycolicibacterium vulneris</name>
    <dbReference type="NCBI Taxonomy" id="547163"/>
    <lineage>
        <taxon>Bacteria</taxon>
        <taxon>Bacillati</taxon>
        <taxon>Actinomycetota</taxon>
        <taxon>Actinomycetes</taxon>
        <taxon>Mycobacteriales</taxon>
        <taxon>Mycobacteriaceae</taxon>
        <taxon>Mycolicibacterium</taxon>
    </lineage>
</organism>
<sequence>MRYPPDQKERARRALLDAGARTLKTSGFNGVGVDGLAAAAGVTSGAFYSNFPNKQAMLGAIIDAGVGEPFLSDTDSTTRTEGRERLVDFISEYISADHSLDPAQGCVMPALSADVARAEPAVKDAYQRKMTALVERIAEFLDGEPAERRRRAWSIVALMVGSIVISRGMPEDAETRTAPLDSALTTASALIAEES</sequence>
<keyword evidence="7" id="KW-1185">Reference proteome</keyword>
<dbReference type="Proteomes" id="UP000242320">
    <property type="component" value="Unassembled WGS sequence"/>
</dbReference>
<dbReference type="SUPFAM" id="SSF46689">
    <property type="entry name" value="Homeodomain-like"/>
    <property type="match status" value="1"/>
</dbReference>
<comment type="caution">
    <text evidence="6">The sequence shown here is derived from an EMBL/GenBank/DDBJ whole genome shotgun (WGS) entry which is preliminary data.</text>
</comment>
<evidence type="ECO:0000256" key="3">
    <source>
        <dbReference type="ARBA" id="ARBA00023163"/>
    </source>
</evidence>
<dbReference type="PANTHER" id="PTHR47506">
    <property type="entry name" value="TRANSCRIPTIONAL REGULATORY PROTEIN"/>
    <property type="match status" value="1"/>
</dbReference>
<evidence type="ECO:0000313" key="7">
    <source>
        <dbReference type="Proteomes" id="UP000242320"/>
    </source>
</evidence>
<evidence type="ECO:0000256" key="2">
    <source>
        <dbReference type="ARBA" id="ARBA00023125"/>
    </source>
</evidence>
<dbReference type="PROSITE" id="PS50977">
    <property type="entry name" value="HTH_TETR_2"/>
    <property type="match status" value="1"/>
</dbReference>
<dbReference type="Gene3D" id="1.10.357.10">
    <property type="entry name" value="Tetracycline Repressor, domain 2"/>
    <property type="match status" value="1"/>
</dbReference>
<dbReference type="RefSeq" id="WP_085291230.1">
    <property type="nucleotide sequence ID" value="NZ_NCXM01000019.1"/>
</dbReference>
<dbReference type="Pfam" id="PF00440">
    <property type="entry name" value="TetR_N"/>
    <property type="match status" value="1"/>
</dbReference>
<gene>
    <name evidence="6" type="ORF">B8W69_18325</name>
</gene>
<dbReference type="GO" id="GO:0003677">
    <property type="term" value="F:DNA binding"/>
    <property type="evidence" value="ECO:0007669"/>
    <property type="project" value="UniProtKB-UniRule"/>
</dbReference>
<accession>A0A1X2KVD0</accession>
<dbReference type="Gene3D" id="1.10.10.60">
    <property type="entry name" value="Homeodomain-like"/>
    <property type="match status" value="1"/>
</dbReference>
<evidence type="ECO:0000313" key="6">
    <source>
        <dbReference type="EMBL" id="OSC25632.1"/>
    </source>
</evidence>
<dbReference type="PRINTS" id="PR00455">
    <property type="entry name" value="HTHTETR"/>
</dbReference>
<proteinExistence type="predicted"/>
<feature type="domain" description="HTH tetR-type" evidence="5">
    <location>
        <begin position="9"/>
        <end position="69"/>
    </location>
</feature>
<name>A0A1X2KVD0_9MYCO</name>
<keyword evidence="1" id="KW-0805">Transcription regulation</keyword>
<dbReference type="InterPro" id="IPR001647">
    <property type="entry name" value="HTH_TetR"/>
</dbReference>
<dbReference type="InterPro" id="IPR009057">
    <property type="entry name" value="Homeodomain-like_sf"/>
</dbReference>
<protein>
    <recommendedName>
        <fullName evidence="5">HTH tetR-type domain-containing protein</fullName>
    </recommendedName>
</protein>
<keyword evidence="2 4" id="KW-0238">DNA-binding</keyword>
<dbReference type="PANTHER" id="PTHR47506:SF7">
    <property type="entry name" value="TRANSCRIPTIONAL REGULATORY PROTEIN"/>
    <property type="match status" value="1"/>
</dbReference>
<keyword evidence="3" id="KW-0804">Transcription</keyword>
<dbReference type="InterPro" id="IPR036271">
    <property type="entry name" value="Tet_transcr_reg_TetR-rel_C_sf"/>
</dbReference>
<reference evidence="6 7" key="1">
    <citation type="submission" date="2017-04" db="EMBL/GenBank/DDBJ databases">
        <title>The new phylogeny of genus Mycobacterium.</title>
        <authorList>
            <person name="Tortoli E."/>
            <person name="Trovato A."/>
            <person name="Cirillo D.M."/>
        </authorList>
    </citation>
    <scope>NUCLEOTIDE SEQUENCE [LARGE SCALE GENOMIC DNA]</scope>
    <source>
        <strain evidence="6 7">DSM 45247</strain>
    </source>
</reference>
<evidence type="ECO:0000256" key="1">
    <source>
        <dbReference type="ARBA" id="ARBA00023015"/>
    </source>
</evidence>